<comment type="caution">
    <text evidence="1">The sequence shown here is derived from an EMBL/GenBank/DDBJ whole genome shotgun (WGS) entry which is preliminary data.</text>
</comment>
<evidence type="ECO:0000313" key="2">
    <source>
        <dbReference type="Proteomes" id="UP001320609"/>
    </source>
</evidence>
<sequence>MDYMQAIEIAEAVVINGYRQPKPELIPTGECSGDIYTLKVAVNMGGMDYFIYQDLLDDGNRFFRNPFREDSIDKEENTPLFNKILLMIQMKGASEHKSAMFTPVVFDLIADKAYKSYLEDHSKQEKVMSLGKFISYYGMDENEAHSIASLLSSDEREVQELIPAIMQVTPHSLYNEPVERNLGAWQLKTDKKMSPTEFKRSLILDYGKPQPDLF</sequence>
<reference evidence="1 2" key="1">
    <citation type="submission" date="2022-03" db="EMBL/GenBank/DDBJ databases">
        <title>Genomic signatures underlying metal tolerance in selected Arctic bacterial isolates.</title>
        <authorList>
            <person name="Thomas F.A."/>
            <person name="Venkatachalam S."/>
            <person name="Krishnan K.P."/>
        </authorList>
    </citation>
    <scope>NUCLEOTIDE SEQUENCE [LARGE SCALE GENOMIC DNA]</scope>
    <source>
        <strain evidence="1 2">HM116</strain>
    </source>
</reference>
<dbReference type="RefSeq" id="WP_240719423.1">
    <property type="nucleotide sequence ID" value="NZ_JAKVTW010000016.1"/>
</dbReference>
<accession>A0ABS9SAL9</accession>
<proteinExistence type="predicted"/>
<organism evidence="1 2">
    <name type="scientific">Vreelandella neptunia</name>
    <dbReference type="NCBI Taxonomy" id="115551"/>
    <lineage>
        <taxon>Bacteria</taxon>
        <taxon>Pseudomonadati</taxon>
        <taxon>Pseudomonadota</taxon>
        <taxon>Gammaproteobacteria</taxon>
        <taxon>Oceanospirillales</taxon>
        <taxon>Halomonadaceae</taxon>
        <taxon>Vreelandella</taxon>
    </lineage>
</organism>
<name>A0ABS9SAL9_9GAMM</name>
<gene>
    <name evidence="1" type="ORF">MLE19_17530</name>
</gene>
<protein>
    <submittedName>
        <fullName evidence="1">Uncharacterized protein</fullName>
    </submittedName>
</protein>
<dbReference type="EMBL" id="JAKVTW010000016">
    <property type="protein sequence ID" value="MCH4813139.1"/>
    <property type="molecule type" value="Genomic_DNA"/>
</dbReference>
<keyword evidence="2" id="KW-1185">Reference proteome</keyword>
<evidence type="ECO:0000313" key="1">
    <source>
        <dbReference type="EMBL" id="MCH4813139.1"/>
    </source>
</evidence>
<dbReference type="Proteomes" id="UP001320609">
    <property type="component" value="Unassembled WGS sequence"/>
</dbReference>